<name>A0A8J9VU14_BRALA</name>
<dbReference type="Proteomes" id="UP000838412">
    <property type="component" value="Chromosome 11"/>
</dbReference>
<accession>A0A8J9VU14</accession>
<dbReference type="EMBL" id="OV696696">
    <property type="protein sequence ID" value="CAH1240900.1"/>
    <property type="molecule type" value="Genomic_DNA"/>
</dbReference>
<keyword evidence="2" id="KW-1185">Reference proteome</keyword>
<proteinExistence type="predicted"/>
<protein>
    <submittedName>
        <fullName evidence="1">Hypp6181 protein</fullName>
    </submittedName>
</protein>
<evidence type="ECO:0000313" key="1">
    <source>
        <dbReference type="EMBL" id="CAH1240900.1"/>
    </source>
</evidence>
<gene>
    <name evidence="1" type="primary">Hypp6181</name>
    <name evidence="1" type="ORF">BLAG_LOCUS4715</name>
</gene>
<reference evidence="1" key="1">
    <citation type="submission" date="2022-01" db="EMBL/GenBank/DDBJ databases">
        <authorList>
            <person name="Braso-Vives M."/>
        </authorList>
    </citation>
    <scope>NUCLEOTIDE SEQUENCE</scope>
</reference>
<sequence>MRGRNSSIYLSNRPVLEAIGDEIDKATVSVCDNVKRTDYLTFVNSMIKSVLETLTESDNPRDPWNIIATSHQSRWSDEKMKKTSNKTDASINGMSTVTIMYTRTVLGCKAIFYHDRYGQVEDDLKSVENKLAEGHANRQILESNLKAAEEVPNGLLFCLEKAKVKGRSYRMRNRKGLPQAIKEVKLTTPKEKICMAKGPLLALKNKYRRDVKMLSTAHSAKFVRTGKRNLDQVEITKHECTHLMLHRSFRKSIVKNLITTSGYAKVGEGRRSSANASSLLRLTERHFLERIAPAKDGGRHPSRTYVVCSPAEKKWLRCRGEPEKKLFKCLWGVNDERKLLPSSRDSPMERS</sequence>
<evidence type="ECO:0000313" key="2">
    <source>
        <dbReference type="Proteomes" id="UP000838412"/>
    </source>
</evidence>
<organism evidence="1 2">
    <name type="scientific">Branchiostoma lanceolatum</name>
    <name type="common">Common lancelet</name>
    <name type="synonym">Amphioxus lanceolatum</name>
    <dbReference type="NCBI Taxonomy" id="7740"/>
    <lineage>
        <taxon>Eukaryota</taxon>
        <taxon>Metazoa</taxon>
        <taxon>Chordata</taxon>
        <taxon>Cephalochordata</taxon>
        <taxon>Leptocardii</taxon>
        <taxon>Amphioxiformes</taxon>
        <taxon>Branchiostomatidae</taxon>
        <taxon>Branchiostoma</taxon>
    </lineage>
</organism>
<dbReference type="AlphaFoldDB" id="A0A8J9VU14"/>